<accession>A0ABW1G918</accession>
<dbReference type="EMBL" id="JBHSQJ010000153">
    <property type="protein sequence ID" value="MFC5911279.1"/>
    <property type="molecule type" value="Genomic_DNA"/>
</dbReference>
<dbReference type="Proteomes" id="UP001596174">
    <property type="component" value="Unassembled WGS sequence"/>
</dbReference>
<keyword evidence="2" id="KW-1185">Reference proteome</keyword>
<dbReference type="RefSeq" id="WP_380589961.1">
    <property type="nucleotide sequence ID" value="NZ_JBHSQJ010000153.1"/>
</dbReference>
<evidence type="ECO:0008006" key="3">
    <source>
        <dbReference type="Google" id="ProtNLM"/>
    </source>
</evidence>
<evidence type="ECO:0000313" key="2">
    <source>
        <dbReference type="Proteomes" id="UP001596174"/>
    </source>
</evidence>
<name>A0ABW1G918_9ACTN</name>
<proteinExistence type="predicted"/>
<dbReference type="CDD" id="cd11614">
    <property type="entry name" value="SAF_CpaB_FlgA_like"/>
    <property type="match status" value="1"/>
</dbReference>
<sequence length="185" mass="18033">MGFAWTASQGGERVAVLALARPMDAGQVLTGRDLVAVMVPPGTGLAVWPAARESEVLGQRVGQALWPGALLSRQALAGPQPQAGSAVVALSVKAGRYPQTLTAGQVVEVFDAGTGTSGGGAQPASPVRALVLAVSGDDGEYAPGSGGDAAGSGGSAVVLVRADEQGAGRLAVAADPALVQVAGGE</sequence>
<comment type="caution">
    <text evidence="1">The sequence shown here is derived from an EMBL/GenBank/DDBJ whole genome shotgun (WGS) entry which is preliminary data.</text>
</comment>
<evidence type="ECO:0000313" key="1">
    <source>
        <dbReference type="EMBL" id="MFC5911279.1"/>
    </source>
</evidence>
<reference evidence="2" key="1">
    <citation type="journal article" date="2019" name="Int. J. Syst. Evol. Microbiol.">
        <title>The Global Catalogue of Microorganisms (GCM) 10K type strain sequencing project: providing services to taxonomists for standard genome sequencing and annotation.</title>
        <authorList>
            <consortium name="The Broad Institute Genomics Platform"/>
            <consortium name="The Broad Institute Genome Sequencing Center for Infectious Disease"/>
            <person name="Wu L."/>
            <person name="Ma J."/>
        </authorList>
    </citation>
    <scope>NUCLEOTIDE SEQUENCE [LARGE SCALE GENOMIC DNA]</scope>
    <source>
        <strain evidence="2">JCM 4816</strain>
    </source>
</reference>
<gene>
    <name evidence="1" type="ORF">ACFP3V_29245</name>
</gene>
<organism evidence="1 2">
    <name type="scientific">Streptacidiphilus monticola</name>
    <dbReference type="NCBI Taxonomy" id="2161674"/>
    <lineage>
        <taxon>Bacteria</taxon>
        <taxon>Bacillati</taxon>
        <taxon>Actinomycetota</taxon>
        <taxon>Actinomycetes</taxon>
        <taxon>Kitasatosporales</taxon>
        <taxon>Streptomycetaceae</taxon>
        <taxon>Streptacidiphilus</taxon>
    </lineage>
</organism>
<protein>
    <recommendedName>
        <fullName evidence="3">SAF domain-containing protein</fullName>
    </recommendedName>
</protein>